<dbReference type="Pfam" id="PF10236">
    <property type="entry name" value="DAP3"/>
    <property type="match status" value="1"/>
</dbReference>
<accession>A0A085NKZ4</accession>
<sequence length="385" mass="43608">MKSVYRSLSLWHALGAGHRLKPAVQEALLVPEVLSHSEAAKFNLNNEAQWYVVESNMAKALQMDKILPLAYRKQVDTFSECAFMIRRHLLDLINCIQQMDSSSPVVRYVLYGKHGVGKTITLCQMVHYAHSQGFIVCHVPFARVLMRNFKELAASSFKPGRIDMPLDAAAWLQSFKSRNEQLVDALEMKTTKDYVWGARDSSSAGTSLNALADFGIARPKFATDCLCVILKELKHHACLNRCKVMITIDCVNSFWGETWASRPDKTRALPSDLTIVRAFKKLLKNDWTNGAVVVSVDAREHVRDDRNNSYSPLFLLGKQGFEWLDPFVPIEIPYYSDKEARSVLSYFDSKHWLQHESVHTSEGVSQLIHLSGLNPMVLQSICNFV</sequence>
<evidence type="ECO:0000256" key="5">
    <source>
        <dbReference type="ARBA" id="ARBA00023128"/>
    </source>
</evidence>
<evidence type="ECO:0000256" key="4">
    <source>
        <dbReference type="ARBA" id="ARBA00022980"/>
    </source>
</evidence>
<reference evidence="8" key="1">
    <citation type="journal article" date="2014" name="Nat. Genet.">
        <title>Genome and transcriptome of the porcine whipworm Trichuris suis.</title>
        <authorList>
            <person name="Jex A.R."/>
            <person name="Nejsum P."/>
            <person name="Schwarz E.M."/>
            <person name="Hu L."/>
            <person name="Young N.D."/>
            <person name="Hall R.S."/>
            <person name="Korhonen P.K."/>
            <person name="Liao S."/>
            <person name="Thamsborg S."/>
            <person name="Xia J."/>
            <person name="Xu P."/>
            <person name="Wang S."/>
            <person name="Scheerlinck J.P."/>
            <person name="Hofmann A."/>
            <person name="Sternberg P.W."/>
            <person name="Wang J."/>
            <person name="Gasser R.B."/>
        </authorList>
    </citation>
    <scope>NUCLEOTIDE SEQUENCE [LARGE SCALE GENOMIC DNA]</scope>
    <source>
        <strain evidence="8">DCEP-RM93F</strain>
    </source>
</reference>
<evidence type="ECO:0000256" key="6">
    <source>
        <dbReference type="ARBA" id="ARBA00023274"/>
    </source>
</evidence>
<keyword evidence="5" id="KW-0496">Mitochondrion</keyword>
<evidence type="ECO:0000256" key="7">
    <source>
        <dbReference type="ARBA" id="ARBA00035140"/>
    </source>
</evidence>
<dbReference type="PANTHER" id="PTHR12810">
    <property type="entry name" value="MITOCHONDRIAL 28S RIBOSOMAL PROTEIN S29"/>
    <property type="match status" value="1"/>
</dbReference>
<gene>
    <name evidence="8" type="ORF">M514_17742</name>
</gene>
<keyword evidence="6" id="KW-0687">Ribonucleoprotein</keyword>
<keyword evidence="4" id="KW-0689">Ribosomal protein</keyword>
<protein>
    <recommendedName>
        <fullName evidence="7">Small ribosomal subunit protein mS29</fullName>
    </recommendedName>
</protein>
<dbReference type="GO" id="GO:0006915">
    <property type="term" value="P:apoptotic process"/>
    <property type="evidence" value="ECO:0007669"/>
    <property type="project" value="InterPro"/>
</dbReference>
<evidence type="ECO:0000256" key="2">
    <source>
        <dbReference type="ARBA" id="ARBA00009863"/>
    </source>
</evidence>
<evidence type="ECO:0000313" key="8">
    <source>
        <dbReference type="EMBL" id="KFD70140.1"/>
    </source>
</evidence>
<dbReference type="EMBL" id="KL367490">
    <property type="protein sequence ID" value="KFD70140.1"/>
    <property type="molecule type" value="Genomic_DNA"/>
</dbReference>
<name>A0A085NKZ4_9BILA</name>
<comment type="similarity">
    <text evidence="2">Belongs to the mitochondrion-specific ribosomal protein mS29 family.</text>
</comment>
<organism evidence="8">
    <name type="scientific">Trichuris suis</name>
    <name type="common">pig whipworm</name>
    <dbReference type="NCBI Taxonomy" id="68888"/>
    <lineage>
        <taxon>Eukaryota</taxon>
        <taxon>Metazoa</taxon>
        <taxon>Ecdysozoa</taxon>
        <taxon>Nematoda</taxon>
        <taxon>Enoplea</taxon>
        <taxon>Dorylaimia</taxon>
        <taxon>Trichinellida</taxon>
        <taxon>Trichuridae</taxon>
        <taxon>Trichuris</taxon>
    </lineage>
</organism>
<dbReference type="InterPro" id="IPR008092">
    <property type="entry name" value="Ribosomal_mS29_met"/>
</dbReference>
<dbReference type="AlphaFoldDB" id="A0A085NKZ4"/>
<dbReference type="Proteomes" id="UP000030758">
    <property type="component" value="Unassembled WGS sequence"/>
</dbReference>
<dbReference type="GO" id="GO:0003735">
    <property type="term" value="F:structural constituent of ribosome"/>
    <property type="evidence" value="ECO:0007669"/>
    <property type="project" value="TreeGrafter"/>
</dbReference>
<dbReference type="PRINTS" id="PR01716">
    <property type="entry name" value="DEATHASSOCP3"/>
</dbReference>
<comment type="subcellular location">
    <subcellularLocation>
        <location evidence="1">Mitochondrion</location>
    </subcellularLocation>
</comment>
<dbReference type="PANTHER" id="PTHR12810:SF0">
    <property type="entry name" value="SMALL RIBOSOMAL SUBUNIT PROTEIN MS29"/>
    <property type="match status" value="1"/>
</dbReference>
<proteinExistence type="inferred from homology"/>
<evidence type="ECO:0000256" key="3">
    <source>
        <dbReference type="ARBA" id="ARBA00022946"/>
    </source>
</evidence>
<keyword evidence="3" id="KW-0809">Transit peptide</keyword>
<dbReference type="GO" id="GO:0005763">
    <property type="term" value="C:mitochondrial small ribosomal subunit"/>
    <property type="evidence" value="ECO:0007669"/>
    <property type="project" value="TreeGrafter"/>
</dbReference>
<dbReference type="InterPro" id="IPR019368">
    <property type="entry name" value="Ribosomal_mS29"/>
</dbReference>
<evidence type="ECO:0000256" key="1">
    <source>
        <dbReference type="ARBA" id="ARBA00004173"/>
    </source>
</evidence>